<dbReference type="SUPFAM" id="SSF57716">
    <property type="entry name" value="Glucocorticoid receptor-like (DNA-binding domain)"/>
    <property type="match status" value="1"/>
</dbReference>
<proteinExistence type="predicted"/>
<sequence>MRFLSYAVVQMLSSVATRIPPQKNLKMSGKDCSSPPELNFEGPVGMISQTGIPNYFCQVCTNVSASRRYGKMVCRSCASFFCLFESEFS</sequence>
<dbReference type="Proteomes" id="UP000829354">
    <property type="component" value="Chromosome III"/>
</dbReference>
<protein>
    <recommendedName>
        <fullName evidence="3">Nuclear receptor domain-containing protein</fullName>
    </recommendedName>
</protein>
<organism evidence="1 2">
    <name type="scientific">Caenorhabditis briggsae</name>
    <dbReference type="NCBI Taxonomy" id="6238"/>
    <lineage>
        <taxon>Eukaryota</taxon>
        <taxon>Metazoa</taxon>
        <taxon>Ecdysozoa</taxon>
        <taxon>Nematoda</taxon>
        <taxon>Chromadorea</taxon>
        <taxon>Rhabditida</taxon>
        <taxon>Rhabditina</taxon>
        <taxon>Rhabditomorpha</taxon>
        <taxon>Rhabditoidea</taxon>
        <taxon>Rhabditidae</taxon>
        <taxon>Peloderinae</taxon>
        <taxon>Caenorhabditis</taxon>
    </lineage>
</organism>
<dbReference type="AlphaFoldDB" id="A0AAE9JE59"/>
<keyword evidence="2" id="KW-1185">Reference proteome</keyword>
<evidence type="ECO:0008006" key="3">
    <source>
        <dbReference type="Google" id="ProtNLM"/>
    </source>
</evidence>
<gene>
    <name evidence="1" type="ORF">L5515_005423</name>
</gene>
<name>A0AAE9JE59_CAEBR</name>
<accession>A0AAE9JE59</accession>
<dbReference type="EMBL" id="CP092622">
    <property type="protein sequence ID" value="UMM25714.1"/>
    <property type="molecule type" value="Genomic_DNA"/>
</dbReference>
<evidence type="ECO:0000313" key="1">
    <source>
        <dbReference type="EMBL" id="UMM25714.1"/>
    </source>
</evidence>
<evidence type="ECO:0000313" key="2">
    <source>
        <dbReference type="Proteomes" id="UP000829354"/>
    </source>
</evidence>
<reference evidence="1 2" key="1">
    <citation type="submission" date="2022-04" db="EMBL/GenBank/DDBJ databases">
        <title>Chromosome-level reference genomes for two strains of Caenorhabditis briggsae: an improved platform for comparative genomics.</title>
        <authorList>
            <person name="Stevens L."/>
            <person name="Andersen E."/>
        </authorList>
    </citation>
    <scope>NUCLEOTIDE SEQUENCE [LARGE SCALE GENOMIC DNA]</scope>
    <source>
        <strain evidence="1">VX34</strain>
        <tissue evidence="1">Whole-organism</tissue>
    </source>
</reference>